<dbReference type="InterPro" id="IPR050595">
    <property type="entry name" value="Bact_response_regulator"/>
</dbReference>
<organism evidence="5 6">
    <name type="scientific">Gemmatimonas groenlandica</name>
    <dbReference type="NCBI Taxonomy" id="2732249"/>
    <lineage>
        <taxon>Bacteria</taxon>
        <taxon>Pseudomonadati</taxon>
        <taxon>Gemmatimonadota</taxon>
        <taxon>Gemmatimonadia</taxon>
        <taxon>Gemmatimonadales</taxon>
        <taxon>Gemmatimonadaceae</taxon>
        <taxon>Gemmatimonas</taxon>
    </lineage>
</organism>
<reference evidence="5 6" key="1">
    <citation type="submission" date="2020-05" db="EMBL/GenBank/DDBJ databases">
        <title>Complete genome sequence of Gemmatimonas greenlandica TET16.</title>
        <authorList>
            <person name="Zeng Y."/>
        </authorList>
    </citation>
    <scope>NUCLEOTIDE SEQUENCE [LARGE SCALE GENOMIC DNA]</scope>
    <source>
        <strain evidence="5 6">TET16</strain>
    </source>
</reference>
<proteinExistence type="predicted"/>
<dbReference type="InterPro" id="IPR011006">
    <property type="entry name" value="CheY-like_superfamily"/>
</dbReference>
<keyword evidence="6" id="KW-1185">Reference proteome</keyword>
<dbReference type="Gene3D" id="3.40.50.2300">
    <property type="match status" value="1"/>
</dbReference>
<feature type="domain" description="Response regulatory" evidence="4">
    <location>
        <begin position="10"/>
        <end position="127"/>
    </location>
</feature>
<dbReference type="Pfam" id="PF00072">
    <property type="entry name" value="Response_reg"/>
    <property type="match status" value="1"/>
</dbReference>
<feature type="region of interest" description="Disordered" evidence="3">
    <location>
        <begin position="126"/>
        <end position="146"/>
    </location>
</feature>
<evidence type="ECO:0000256" key="1">
    <source>
        <dbReference type="ARBA" id="ARBA00022553"/>
    </source>
</evidence>
<dbReference type="RefSeq" id="WP_171224586.1">
    <property type="nucleotide sequence ID" value="NZ_CP053085.1"/>
</dbReference>
<evidence type="ECO:0000313" key="5">
    <source>
        <dbReference type="EMBL" id="QJR35157.1"/>
    </source>
</evidence>
<gene>
    <name evidence="5" type="ORF">HKW67_06385</name>
</gene>
<evidence type="ECO:0000256" key="2">
    <source>
        <dbReference type="PROSITE-ProRule" id="PRU00169"/>
    </source>
</evidence>
<accession>A0A6M4INT6</accession>
<evidence type="ECO:0000259" key="4">
    <source>
        <dbReference type="PROSITE" id="PS50110"/>
    </source>
</evidence>
<dbReference type="Proteomes" id="UP000500938">
    <property type="component" value="Chromosome"/>
</dbReference>
<keyword evidence="1 2" id="KW-0597">Phosphoprotein</keyword>
<feature type="modified residue" description="4-aspartylphosphate" evidence="2">
    <location>
        <position position="60"/>
    </location>
</feature>
<evidence type="ECO:0000313" key="6">
    <source>
        <dbReference type="Proteomes" id="UP000500938"/>
    </source>
</evidence>
<sequence>MPVDPAAGVTVLVVDDEPHIGRIIRTRLEQAGFTVHLAEHGAEALSTLESTPAVALVVLDLMLPGMSGTEILRVLRGDTRWRPLPCIVLTAAGQDAQLREVESLGVSEIMTKPFSPRRLLERVRAHTGTTLPEPASTELSSPPVRP</sequence>
<name>A0A6M4INT6_9BACT</name>
<dbReference type="GO" id="GO:0000160">
    <property type="term" value="P:phosphorelay signal transduction system"/>
    <property type="evidence" value="ECO:0007669"/>
    <property type="project" value="InterPro"/>
</dbReference>
<protein>
    <submittedName>
        <fullName evidence="5">Response regulator transcription factor</fullName>
    </submittedName>
</protein>
<dbReference type="SUPFAM" id="SSF52172">
    <property type="entry name" value="CheY-like"/>
    <property type="match status" value="1"/>
</dbReference>
<dbReference type="SMART" id="SM00448">
    <property type="entry name" value="REC"/>
    <property type="match status" value="1"/>
</dbReference>
<dbReference type="PANTHER" id="PTHR44591:SF3">
    <property type="entry name" value="RESPONSE REGULATORY DOMAIN-CONTAINING PROTEIN"/>
    <property type="match status" value="1"/>
</dbReference>
<dbReference type="KEGG" id="ggr:HKW67_06385"/>
<dbReference type="AlphaFoldDB" id="A0A6M4INT6"/>
<evidence type="ECO:0000256" key="3">
    <source>
        <dbReference type="SAM" id="MobiDB-lite"/>
    </source>
</evidence>
<dbReference type="PANTHER" id="PTHR44591">
    <property type="entry name" value="STRESS RESPONSE REGULATOR PROTEIN 1"/>
    <property type="match status" value="1"/>
</dbReference>
<dbReference type="InterPro" id="IPR001789">
    <property type="entry name" value="Sig_transdc_resp-reg_receiver"/>
</dbReference>
<dbReference type="EMBL" id="CP053085">
    <property type="protein sequence ID" value="QJR35157.1"/>
    <property type="molecule type" value="Genomic_DNA"/>
</dbReference>
<dbReference type="PROSITE" id="PS50110">
    <property type="entry name" value="RESPONSE_REGULATORY"/>
    <property type="match status" value="1"/>
</dbReference>